<protein>
    <submittedName>
        <fullName evidence="2">DUF6090 family protein</fullName>
    </submittedName>
</protein>
<dbReference type="Pfam" id="PF19578">
    <property type="entry name" value="DUF6090"/>
    <property type="match status" value="1"/>
</dbReference>
<keyword evidence="1" id="KW-1133">Transmembrane helix</keyword>
<reference evidence="2 3" key="1">
    <citation type="submission" date="2024-02" db="EMBL/GenBank/DDBJ databases">
        <title>A Gaetbulibacter species isolated from tidal flats and genomic insights of their niches.</title>
        <authorList>
            <person name="Ye Y."/>
        </authorList>
    </citation>
    <scope>NUCLEOTIDE SEQUENCE [LARGE SCALE GENOMIC DNA]</scope>
    <source>
        <strain evidence="2 3">KEM-8</strain>
    </source>
</reference>
<keyword evidence="1" id="KW-0472">Membrane</keyword>
<sequence>MLKYFRRTRQKLFVEGSAKRYFFYAVGEIILVVIGILIALQINNWNENRKDKILENEYLNRLLSDIEFDQQWLKTYTLDRYAKKVKSLEIGKAYYQDNYIIKDTLQFLNIISYGGVFGFADWNLNKNTYNELISTGNLRKIKSDILRTKITDYYEESNAKSSTSKNYISSYINFINSFTAFNPKSPDSISEFDQKLFLKHIKTEEYYRLANSELTLAHRISKFAKELIKKAEELTINIKAHLKE</sequence>
<name>A0ABW7MME9_9FLAO</name>
<dbReference type="EMBL" id="JBAWKC010000001">
    <property type="protein sequence ID" value="MFH6767994.1"/>
    <property type="molecule type" value="Genomic_DNA"/>
</dbReference>
<feature type="transmembrane region" description="Helical" evidence="1">
    <location>
        <begin position="21"/>
        <end position="42"/>
    </location>
</feature>
<evidence type="ECO:0000256" key="1">
    <source>
        <dbReference type="SAM" id="Phobius"/>
    </source>
</evidence>
<proteinExistence type="predicted"/>
<gene>
    <name evidence="2" type="ORF">V8G56_04530</name>
</gene>
<accession>A0ABW7MME9</accession>
<keyword evidence="1" id="KW-0812">Transmembrane</keyword>
<comment type="caution">
    <text evidence="2">The sequence shown here is derived from an EMBL/GenBank/DDBJ whole genome shotgun (WGS) entry which is preliminary data.</text>
</comment>
<keyword evidence="3" id="KW-1185">Reference proteome</keyword>
<organism evidence="2 3">
    <name type="scientific">Gaetbulibacter aquiaggeris</name>
    <dbReference type="NCBI Taxonomy" id="1735373"/>
    <lineage>
        <taxon>Bacteria</taxon>
        <taxon>Pseudomonadati</taxon>
        <taxon>Bacteroidota</taxon>
        <taxon>Flavobacteriia</taxon>
        <taxon>Flavobacteriales</taxon>
        <taxon>Flavobacteriaceae</taxon>
        <taxon>Gaetbulibacter</taxon>
    </lineage>
</organism>
<dbReference type="InterPro" id="IPR045749">
    <property type="entry name" value="DUF6090"/>
</dbReference>
<evidence type="ECO:0000313" key="3">
    <source>
        <dbReference type="Proteomes" id="UP001610104"/>
    </source>
</evidence>
<dbReference type="Proteomes" id="UP001610104">
    <property type="component" value="Unassembled WGS sequence"/>
</dbReference>
<dbReference type="RefSeq" id="WP_395437266.1">
    <property type="nucleotide sequence ID" value="NZ_JBAWKC010000001.1"/>
</dbReference>
<evidence type="ECO:0000313" key="2">
    <source>
        <dbReference type="EMBL" id="MFH6767994.1"/>
    </source>
</evidence>